<dbReference type="STRING" id="1715989.NITINOP_1484"/>
<keyword evidence="2" id="KW-1185">Reference proteome</keyword>
<sequence>MKRTTRPSVARPCRIIEEQTPIRLIEKGAAMVSFTSTIHSRRGVPLALVLLLCFASGCALTAKQKAAVSQFSDSAATLGDVTSSELQAMRDGTINMTIERLLLGGKSKDPNLGDQTSLDRGFELNRVETITGATHALAGYGKTLAALVADSQSADLSAASHEFTASLSRIPEARQQLSDDQLEAIATAVQGVGRFWVEWKRKEAVITIVKASQQAVDRLCDLLIRDFDPKRGWVALQLQVIEDPLMAEATNALYDGETYHDRKIALRAFRLAYENRMRRTEILSRVVEAAQAMKQANTAVVRAVDHFEWSVEDIRSFAERARSLKHLATIIPTH</sequence>
<proteinExistence type="predicted"/>
<evidence type="ECO:0000313" key="2">
    <source>
        <dbReference type="Proteomes" id="UP000066284"/>
    </source>
</evidence>
<dbReference type="KEGG" id="nio:NITINOP_1484"/>
<gene>
    <name evidence="1" type="ORF">NITINOP_1484</name>
</gene>
<reference evidence="2" key="1">
    <citation type="submission" date="2015-09" db="EMBL/GenBank/DDBJ databases">
        <authorList>
            <person name="Daims H."/>
        </authorList>
    </citation>
    <scope>NUCLEOTIDE SEQUENCE [LARGE SCALE GENOMIC DNA]</scope>
</reference>
<evidence type="ECO:0000313" key="1">
    <source>
        <dbReference type="EMBL" id="CUQ66459.1"/>
    </source>
</evidence>
<accession>A0A0S4KVQ9</accession>
<organism evidence="1 2">
    <name type="scientific">Candidatus Nitrospira inopinata</name>
    <dbReference type="NCBI Taxonomy" id="1715989"/>
    <lineage>
        <taxon>Bacteria</taxon>
        <taxon>Pseudomonadati</taxon>
        <taxon>Nitrospirota</taxon>
        <taxon>Nitrospiria</taxon>
        <taxon>Nitrospirales</taxon>
        <taxon>Nitrospiraceae</taxon>
        <taxon>Nitrospira</taxon>
    </lineage>
</organism>
<dbReference type="AlphaFoldDB" id="A0A0S4KVQ9"/>
<dbReference type="EMBL" id="LN885086">
    <property type="protein sequence ID" value="CUQ66459.1"/>
    <property type="molecule type" value="Genomic_DNA"/>
</dbReference>
<protein>
    <submittedName>
        <fullName evidence="1">Uncharacterized protein</fullName>
    </submittedName>
</protein>
<name>A0A0S4KVQ9_9BACT</name>
<dbReference type="Proteomes" id="UP000066284">
    <property type="component" value="Chromosome 1"/>
</dbReference>